<dbReference type="Gene3D" id="3.30.1060.10">
    <property type="entry name" value="Peptide methionine sulphoxide reductase MsrA"/>
    <property type="match status" value="1"/>
</dbReference>
<dbReference type="SUPFAM" id="SSF55068">
    <property type="entry name" value="Peptide methionine sulfoxide reductase"/>
    <property type="match status" value="1"/>
</dbReference>
<dbReference type="GO" id="GO:0005737">
    <property type="term" value="C:cytoplasm"/>
    <property type="evidence" value="ECO:0007669"/>
    <property type="project" value="TreeGrafter"/>
</dbReference>
<evidence type="ECO:0000256" key="4">
    <source>
        <dbReference type="ARBA" id="ARBA00030273"/>
    </source>
</evidence>
<evidence type="ECO:0000256" key="6">
    <source>
        <dbReference type="ARBA" id="ARBA00047806"/>
    </source>
</evidence>
<evidence type="ECO:0000256" key="2">
    <source>
        <dbReference type="ARBA" id="ARBA00012502"/>
    </source>
</evidence>
<keyword evidence="10" id="KW-1185">Reference proteome</keyword>
<comment type="caution">
    <text evidence="9">The sequence shown here is derived from an EMBL/GenBank/DDBJ whole genome shotgun (WGS) entry which is preliminary data.</text>
</comment>
<comment type="catalytic activity">
    <reaction evidence="6">
        <text>L-methionyl-[protein] + [thioredoxin]-disulfide + H2O = L-methionyl-(S)-S-oxide-[protein] + [thioredoxin]-dithiol</text>
        <dbReference type="Rhea" id="RHEA:14217"/>
        <dbReference type="Rhea" id="RHEA-COMP:10698"/>
        <dbReference type="Rhea" id="RHEA-COMP:10700"/>
        <dbReference type="Rhea" id="RHEA-COMP:12313"/>
        <dbReference type="Rhea" id="RHEA-COMP:12315"/>
        <dbReference type="ChEBI" id="CHEBI:15377"/>
        <dbReference type="ChEBI" id="CHEBI:16044"/>
        <dbReference type="ChEBI" id="CHEBI:29950"/>
        <dbReference type="ChEBI" id="CHEBI:44120"/>
        <dbReference type="ChEBI" id="CHEBI:50058"/>
        <dbReference type="EC" id="1.8.4.11"/>
    </reaction>
</comment>
<dbReference type="EC" id="1.8.4.11" evidence="2"/>
<evidence type="ECO:0000313" key="10">
    <source>
        <dbReference type="Proteomes" id="UP000695562"/>
    </source>
</evidence>
<dbReference type="InterPro" id="IPR036509">
    <property type="entry name" value="Met_Sox_Rdtase_MsrA_sf"/>
</dbReference>
<gene>
    <name evidence="9" type="ORF">CYY_007267</name>
</gene>
<reference evidence="9" key="1">
    <citation type="submission" date="2020-01" db="EMBL/GenBank/DDBJ databases">
        <title>Development of genomics and gene disruption for Polysphondylium violaceum indicates a role for the polyketide synthase stlB in stalk morphogenesis.</title>
        <authorList>
            <person name="Narita B."/>
            <person name="Kawabe Y."/>
            <person name="Kin K."/>
            <person name="Saito T."/>
            <person name="Gibbs R."/>
            <person name="Kuspa A."/>
            <person name="Muzny D."/>
            <person name="Queller D."/>
            <person name="Richards S."/>
            <person name="Strassman J."/>
            <person name="Sucgang R."/>
            <person name="Worley K."/>
            <person name="Schaap P."/>
        </authorList>
    </citation>
    <scope>NUCLEOTIDE SEQUENCE</scope>
    <source>
        <strain evidence="9">QSvi11</strain>
    </source>
</reference>
<sequence>MVIEKATFAAGCFWSVELFFQRVTGVLGTRVGYTNGQVLNPTYRQVCSGTTGHAEAVELDYDPSQVSYTHLLDLFWSKHDPTTLNRQGNDSGTQYRSGIYYHNDQQKLEAIASKEKEQTKHKNPIVTEIAPAGVFYVAEDYHQKYLEKGGQCSSKGCNDKIRCYG</sequence>
<dbReference type="OrthoDB" id="77405at2759"/>
<dbReference type="GO" id="GO:0008113">
    <property type="term" value="F:peptide-methionine (S)-S-oxide reductase activity"/>
    <property type="evidence" value="ECO:0007669"/>
    <property type="project" value="UniProtKB-EC"/>
</dbReference>
<dbReference type="FunFam" id="3.30.1060.10:FF:000002">
    <property type="entry name" value="Peptide methionine sulfoxide reductase"/>
    <property type="match status" value="1"/>
</dbReference>
<evidence type="ECO:0000256" key="1">
    <source>
        <dbReference type="ARBA" id="ARBA00005591"/>
    </source>
</evidence>
<proteinExistence type="inferred from homology"/>
<feature type="domain" description="Peptide methionine sulphoxide reductase MsrA" evidence="8">
    <location>
        <begin position="5"/>
        <end position="149"/>
    </location>
</feature>
<evidence type="ECO:0000313" key="9">
    <source>
        <dbReference type="EMBL" id="KAF2071423.1"/>
    </source>
</evidence>
<comment type="similarity">
    <text evidence="1">Belongs to the MsrA Met sulfoxide reductase family.</text>
</comment>
<keyword evidence="3" id="KW-0560">Oxidoreductase</keyword>
<organism evidence="9 10">
    <name type="scientific">Polysphondylium violaceum</name>
    <dbReference type="NCBI Taxonomy" id="133409"/>
    <lineage>
        <taxon>Eukaryota</taxon>
        <taxon>Amoebozoa</taxon>
        <taxon>Evosea</taxon>
        <taxon>Eumycetozoa</taxon>
        <taxon>Dictyostelia</taxon>
        <taxon>Dictyosteliales</taxon>
        <taxon>Dictyosteliaceae</taxon>
        <taxon>Polysphondylium</taxon>
    </lineage>
</organism>
<dbReference type="NCBIfam" id="TIGR00401">
    <property type="entry name" value="msrA"/>
    <property type="match status" value="1"/>
</dbReference>
<protein>
    <recommendedName>
        <fullName evidence="2">peptide-methionine (S)-S-oxide reductase</fullName>
        <ecNumber evidence="2">1.8.4.11</ecNumber>
    </recommendedName>
    <alternativeName>
        <fullName evidence="5">Peptide-methionine (S)-S-oxide reductase</fullName>
    </alternativeName>
    <alternativeName>
        <fullName evidence="4">Protein-methionine-S-oxide reductase</fullName>
    </alternativeName>
</protein>
<accession>A0A8J4PPY2</accession>
<dbReference type="AlphaFoldDB" id="A0A8J4PPY2"/>
<evidence type="ECO:0000259" key="8">
    <source>
        <dbReference type="Pfam" id="PF01625"/>
    </source>
</evidence>
<dbReference type="PANTHER" id="PTHR42799">
    <property type="entry name" value="MITOCHONDRIAL PEPTIDE METHIONINE SULFOXIDE REDUCTASE"/>
    <property type="match status" value="1"/>
</dbReference>
<dbReference type="InterPro" id="IPR050162">
    <property type="entry name" value="MsrA_MetSO_reductase"/>
</dbReference>
<dbReference type="InterPro" id="IPR002569">
    <property type="entry name" value="Met_Sox_Rdtase_MsrA_dom"/>
</dbReference>
<dbReference type="HAMAP" id="MF_01401">
    <property type="entry name" value="MsrA"/>
    <property type="match status" value="1"/>
</dbReference>
<comment type="catalytic activity">
    <reaction evidence="7">
        <text>[thioredoxin]-disulfide + L-methionine + H2O = L-methionine (S)-S-oxide + [thioredoxin]-dithiol</text>
        <dbReference type="Rhea" id="RHEA:19993"/>
        <dbReference type="Rhea" id="RHEA-COMP:10698"/>
        <dbReference type="Rhea" id="RHEA-COMP:10700"/>
        <dbReference type="ChEBI" id="CHEBI:15377"/>
        <dbReference type="ChEBI" id="CHEBI:29950"/>
        <dbReference type="ChEBI" id="CHEBI:50058"/>
        <dbReference type="ChEBI" id="CHEBI:57844"/>
        <dbReference type="ChEBI" id="CHEBI:58772"/>
        <dbReference type="EC" id="1.8.4.11"/>
    </reaction>
</comment>
<name>A0A8J4PPY2_9MYCE</name>
<dbReference type="EMBL" id="AJWJ01000377">
    <property type="protein sequence ID" value="KAF2071423.1"/>
    <property type="molecule type" value="Genomic_DNA"/>
</dbReference>
<dbReference type="Pfam" id="PF01625">
    <property type="entry name" value="PMSR"/>
    <property type="match status" value="1"/>
</dbReference>
<evidence type="ECO:0000256" key="5">
    <source>
        <dbReference type="ARBA" id="ARBA00030643"/>
    </source>
</evidence>
<evidence type="ECO:0000256" key="7">
    <source>
        <dbReference type="ARBA" id="ARBA00048782"/>
    </source>
</evidence>
<dbReference type="GO" id="GO:0034599">
    <property type="term" value="P:cellular response to oxidative stress"/>
    <property type="evidence" value="ECO:0007669"/>
    <property type="project" value="TreeGrafter"/>
</dbReference>
<evidence type="ECO:0000256" key="3">
    <source>
        <dbReference type="ARBA" id="ARBA00023002"/>
    </source>
</evidence>
<dbReference type="PANTHER" id="PTHR42799:SF2">
    <property type="entry name" value="MITOCHONDRIAL PEPTIDE METHIONINE SULFOXIDE REDUCTASE"/>
    <property type="match status" value="1"/>
</dbReference>
<dbReference type="Proteomes" id="UP000695562">
    <property type="component" value="Unassembled WGS sequence"/>
</dbReference>